<feature type="region of interest" description="Disordered" evidence="1">
    <location>
        <begin position="64"/>
        <end position="84"/>
    </location>
</feature>
<evidence type="ECO:0000313" key="2">
    <source>
        <dbReference type="EMBL" id="KAA5609567.1"/>
    </source>
</evidence>
<evidence type="ECO:0000256" key="1">
    <source>
        <dbReference type="SAM" id="MobiDB-lite"/>
    </source>
</evidence>
<dbReference type="AlphaFoldDB" id="A0A5M6INK4"/>
<gene>
    <name evidence="2" type="ORF">F1189_23370</name>
</gene>
<comment type="caution">
    <text evidence="2">The sequence shown here is derived from an EMBL/GenBank/DDBJ whole genome shotgun (WGS) entry which is preliminary data.</text>
</comment>
<dbReference type="RefSeq" id="WP_150043364.1">
    <property type="nucleotide sequence ID" value="NZ_OW485607.1"/>
</dbReference>
<accession>A0A5M6INK4</accession>
<proteinExistence type="predicted"/>
<keyword evidence="3" id="KW-1185">Reference proteome</keyword>
<reference evidence="2 3" key="1">
    <citation type="submission" date="2019-09" db="EMBL/GenBank/DDBJ databases">
        <title>Genome sequence of Rhodovastum atsumiense, a diverse member of the Acetobacteraceae family of non-sulfur purple photosynthetic bacteria.</title>
        <authorList>
            <person name="Meyer T."/>
            <person name="Kyndt J."/>
        </authorList>
    </citation>
    <scope>NUCLEOTIDE SEQUENCE [LARGE SCALE GENOMIC DNA]</scope>
    <source>
        <strain evidence="2 3">DSM 21279</strain>
    </source>
</reference>
<name>A0A5M6INK4_9PROT</name>
<organism evidence="2 3">
    <name type="scientific">Rhodovastum atsumiense</name>
    <dbReference type="NCBI Taxonomy" id="504468"/>
    <lineage>
        <taxon>Bacteria</taxon>
        <taxon>Pseudomonadati</taxon>
        <taxon>Pseudomonadota</taxon>
        <taxon>Alphaproteobacteria</taxon>
        <taxon>Acetobacterales</taxon>
        <taxon>Acetobacteraceae</taxon>
        <taxon>Rhodovastum</taxon>
    </lineage>
</organism>
<protein>
    <submittedName>
        <fullName evidence="2">Uncharacterized protein</fullName>
    </submittedName>
</protein>
<sequence length="84" mass="9421">MADTTKTPTHTAFAVKRAMNLKRQGRWLEIGKARIDEEGGVHVFLDRLPVGGFNGYVYLAPLGTQPPRLEPQRPRAFDEDELDG</sequence>
<dbReference type="Proteomes" id="UP000325255">
    <property type="component" value="Unassembled WGS sequence"/>
</dbReference>
<evidence type="ECO:0000313" key="3">
    <source>
        <dbReference type="Proteomes" id="UP000325255"/>
    </source>
</evidence>
<dbReference type="EMBL" id="VWPK01000047">
    <property type="protein sequence ID" value="KAA5609567.1"/>
    <property type="molecule type" value="Genomic_DNA"/>
</dbReference>